<evidence type="ECO:0000313" key="2">
    <source>
        <dbReference type="EMBL" id="EJW95517.1"/>
    </source>
</evidence>
<dbReference type="GO" id="GO:0043022">
    <property type="term" value="F:ribosome binding"/>
    <property type="evidence" value="ECO:0007669"/>
    <property type="project" value="TreeGrafter"/>
</dbReference>
<accession>J9G124</accession>
<dbReference type="PANTHER" id="PTHR30560">
    <property type="entry name" value="TRIGGER FACTOR CHAPERONE AND PEPTIDYL-PROLYL CIS/TRANS ISOMERASE"/>
    <property type="match status" value="1"/>
</dbReference>
<feature type="domain" description="Trigger factor ribosome-binding bacterial" evidence="1">
    <location>
        <begin position="1"/>
        <end position="147"/>
    </location>
</feature>
<dbReference type="SUPFAM" id="SSF102735">
    <property type="entry name" value="Trigger factor ribosome-binding domain"/>
    <property type="match status" value="1"/>
</dbReference>
<protein>
    <submittedName>
        <fullName evidence="2">Trigger factor</fullName>
    </submittedName>
</protein>
<dbReference type="InterPro" id="IPR036611">
    <property type="entry name" value="Trigger_fac_ribosome-bd_sf"/>
</dbReference>
<proteinExistence type="predicted"/>
<feature type="non-terminal residue" evidence="2">
    <location>
        <position position="220"/>
    </location>
</feature>
<dbReference type="EMBL" id="AMCI01005759">
    <property type="protein sequence ID" value="EJW95517.1"/>
    <property type="molecule type" value="Genomic_DNA"/>
</dbReference>
<dbReference type="GO" id="GO:0044183">
    <property type="term" value="F:protein folding chaperone"/>
    <property type="evidence" value="ECO:0007669"/>
    <property type="project" value="TreeGrafter"/>
</dbReference>
<dbReference type="GO" id="GO:0051083">
    <property type="term" value="P:'de novo' cotranslational protein folding"/>
    <property type="evidence" value="ECO:0007669"/>
    <property type="project" value="TreeGrafter"/>
</dbReference>
<dbReference type="InterPro" id="IPR005215">
    <property type="entry name" value="Trig_fac"/>
</dbReference>
<dbReference type="GO" id="GO:0003755">
    <property type="term" value="F:peptidyl-prolyl cis-trans isomerase activity"/>
    <property type="evidence" value="ECO:0007669"/>
    <property type="project" value="TreeGrafter"/>
</dbReference>
<sequence length="220" mass="25095">MQISFENPEKVGGVLTLTVEEGDYKADVEKKLKEYRRRANMPGFRPGQVPMGMIRRQMGNSVKVDIINELLGKEMQKYITDNKLAILGQPIAHEGDEPIDLEKDAPYVFRFDLAIEPEFELKLNKRDKVAYYDITVDDKLIDQQVEMFSRRFGKMNDKAESYDTEANDLLQGDLRQLDAEGNTLEGGLTLEAAKLMPSQIKVEAQRDLFKDAKLGDIITF</sequence>
<name>J9G124_9ZZZZ</name>
<dbReference type="Gene3D" id="3.30.70.1050">
    <property type="entry name" value="Trigger factor ribosome-binding domain"/>
    <property type="match status" value="1"/>
</dbReference>
<dbReference type="Pfam" id="PF05697">
    <property type="entry name" value="Trigger_N"/>
    <property type="match status" value="1"/>
</dbReference>
<dbReference type="AlphaFoldDB" id="J9G124"/>
<dbReference type="GO" id="GO:0043335">
    <property type="term" value="P:protein unfolding"/>
    <property type="evidence" value="ECO:0007669"/>
    <property type="project" value="TreeGrafter"/>
</dbReference>
<dbReference type="GO" id="GO:0015031">
    <property type="term" value="P:protein transport"/>
    <property type="evidence" value="ECO:0007669"/>
    <property type="project" value="InterPro"/>
</dbReference>
<dbReference type="InterPro" id="IPR008881">
    <property type="entry name" value="Trigger_fac_ribosome-bd_bac"/>
</dbReference>
<reference evidence="2" key="1">
    <citation type="journal article" date="2012" name="PLoS ONE">
        <title>Gene sets for utilization of primary and secondary nutrition supplies in the distal gut of endangered iberian lynx.</title>
        <authorList>
            <person name="Alcaide M."/>
            <person name="Messina E."/>
            <person name="Richter M."/>
            <person name="Bargiela R."/>
            <person name="Peplies J."/>
            <person name="Huws S.A."/>
            <person name="Newbold C.J."/>
            <person name="Golyshin P.N."/>
            <person name="Simon M.A."/>
            <person name="Lopez G."/>
            <person name="Yakimov M.M."/>
            <person name="Ferrer M."/>
        </authorList>
    </citation>
    <scope>NUCLEOTIDE SEQUENCE</scope>
</reference>
<evidence type="ECO:0000259" key="1">
    <source>
        <dbReference type="Pfam" id="PF05697"/>
    </source>
</evidence>
<dbReference type="PANTHER" id="PTHR30560:SF3">
    <property type="entry name" value="TRIGGER FACTOR-LIKE PROTEIN TIG, CHLOROPLASTIC"/>
    <property type="match status" value="1"/>
</dbReference>
<comment type="caution">
    <text evidence="2">The sequence shown here is derived from an EMBL/GenBank/DDBJ whole genome shotgun (WGS) entry which is preliminary data.</text>
</comment>
<organism evidence="2">
    <name type="scientific">gut metagenome</name>
    <dbReference type="NCBI Taxonomy" id="749906"/>
    <lineage>
        <taxon>unclassified sequences</taxon>
        <taxon>metagenomes</taxon>
        <taxon>organismal metagenomes</taxon>
    </lineage>
</organism>
<gene>
    <name evidence="2" type="ORF">EVA_16376</name>
</gene>